<keyword evidence="3" id="KW-1185">Reference proteome</keyword>
<proteinExistence type="predicted"/>
<accession>A0ABS8V7N0</accession>
<feature type="compositionally biased region" description="Acidic residues" evidence="1">
    <location>
        <begin position="155"/>
        <end position="171"/>
    </location>
</feature>
<gene>
    <name evidence="2" type="ORF">HAX54_030401</name>
</gene>
<comment type="caution">
    <text evidence="2">The sequence shown here is derived from an EMBL/GenBank/DDBJ whole genome shotgun (WGS) entry which is preliminary data.</text>
</comment>
<evidence type="ECO:0000256" key="1">
    <source>
        <dbReference type="SAM" id="MobiDB-lite"/>
    </source>
</evidence>
<feature type="compositionally biased region" description="Low complexity" evidence="1">
    <location>
        <begin position="77"/>
        <end position="90"/>
    </location>
</feature>
<feature type="region of interest" description="Disordered" evidence="1">
    <location>
        <begin position="1"/>
        <end position="44"/>
    </location>
</feature>
<evidence type="ECO:0000313" key="2">
    <source>
        <dbReference type="EMBL" id="MCD9643181.1"/>
    </source>
</evidence>
<sequence length="190" mass="21310">MLPAGEPPIPKNEVISSSSSTLTTPILNPPPPQARHIDRITNNNIPENQDAIDILETELLCEESFSEIIKEEEEEVVGTSNVSSTNCSVFPLNERKRLHSHSTDDARKNGNQESEQGERGEGGNQESELDDDDDDDKEGGNQENNNGDEDKKENEETEEENTEELDEGEGEEHEHEEYKENVESENNINH</sequence>
<dbReference type="Proteomes" id="UP000823775">
    <property type="component" value="Unassembled WGS sequence"/>
</dbReference>
<feature type="compositionally biased region" description="Low complexity" evidence="1">
    <location>
        <begin position="15"/>
        <end position="26"/>
    </location>
</feature>
<feature type="compositionally biased region" description="Acidic residues" evidence="1">
    <location>
        <begin position="127"/>
        <end position="137"/>
    </location>
</feature>
<protein>
    <submittedName>
        <fullName evidence="2">Uncharacterized protein</fullName>
    </submittedName>
</protein>
<reference evidence="2 3" key="1">
    <citation type="journal article" date="2021" name="BMC Genomics">
        <title>Datura genome reveals duplications of psychoactive alkaloid biosynthetic genes and high mutation rate following tissue culture.</title>
        <authorList>
            <person name="Rajewski A."/>
            <person name="Carter-House D."/>
            <person name="Stajich J."/>
            <person name="Litt A."/>
        </authorList>
    </citation>
    <scope>NUCLEOTIDE SEQUENCE [LARGE SCALE GENOMIC DNA]</scope>
    <source>
        <strain evidence="2">AR-01</strain>
    </source>
</reference>
<feature type="region of interest" description="Disordered" evidence="1">
    <location>
        <begin position="72"/>
        <end position="190"/>
    </location>
</feature>
<feature type="compositionally biased region" description="Pro residues" evidence="1">
    <location>
        <begin position="1"/>
        <end position="10"/>
    </location>
</feature>
<evidence type="ECO:0000313" key="3">
    <source>
        <dbReference type="Proteomes" id="UP000823775"/>
    </source>
</evidence>
<organism evidence="2 3">
    <name type="scientific">Datura stramonium</name>
    <name type="common">Jimsonweed</name>
    <name type="synonym">Common thornapple</name>
    <dbReference type="NCBI Taxonomy" id="4076"/>
    <lineage>
        <taxon>Eukaryota</taxon>
        <taxon>Viridiplantae</taxon>
        <taxon>Streptophyta</taxon>
        <taxon>Embryophyta</taxon>
        <taxon>Tracheophyta</taxon>
        <taxon>Spermatophyta</taxon>
        <taxon>Magnoliopsida</taxon>
        <taxon>eudicotyledons</taxon>
        <taxon>Gunneridae</taxon>
        <taxon>Pentapetalae</taxon>
        <taxon>asterids</taxon>
        <taxon>lamiids</taxon>
        <taxon>Solanales</taxon>
        <taxon>Solanaceae</taxon>
        <taxon>Solanoideae</taxon>
        <taxon>Datureae</taxon>
        <taxon>Datura</taxon>
    </lineage>
</organism>
<name>A0ABS8V7N0_DATST</name>
<dbReference type="EMBL" id="JACEIK010003804">
    <property type="protein sequence ID" value="MCD9643181.1"/>
    <property type="molecule type" value="Genomic_DNA"/>
</dbReference>
<feature type="compositionally biased region" description="Basic and acidic residues" evidence="1">
    <location>
        <begin position="172"/>
        <end position="182"/>
    </location>
</feature>
<feature type="compositionally biased region" description="Basic and acidic residues" evidence="1">
    <location>
        <begin position="101"/>
        <end position="121"/>
    </location>
</feature>